<evidence type="ECO:0000313" key="2">
    <source>
        <dbReference type="EMBL" id="KAK4283460.1"/>
    </source>
</evidence>
<evidence type="ECO:0000313" key="3">
    <source>
        <dbReference type="Proteomes" id="UP001293593"/>
    </source>
</evidence>
<evidence type="ECO:0000256" key="1">
    <source>
        <dbReference type="SAM" id="MobiDB-lite"/>
    </source>
</evidence>
<feature type="region of interest" description="Disordered" evidence="1">
    <location>
        <begin position="1"/>
        <end position="60"/>
    </location>
</feature>
<dbReference type="Proteomes" id="UP001293593">
    <property type="component" value="Unassembled WGS sequence"/>
</dbReference>
<keyword evidence="3" id="KW-1185">Reference proteome</keyword>
<dbReference type="AlphaFoldDB" id="A0AAE1TH45"/>
<comment type="caution">
    <text evidence="2">The sequence shown here is derived from an EMBL/GenBank/DDBJ whole genome shotgun (WGS) entry which is preliminary data.</text>
</comment>
<organism evidence="2 3">
    <name type="scientific">Acacia crassicarpa</name>
    <name type="common">northern wattle</name>
    <dbReference type="NCBI Taxonomy" id="499986"/>
    <lineage>
        <taxon>Eukaryota</taxon>
        <taxon>Viridiplantae</taxon>
        <taxon>Streptophyta</taxon>
        <taxon>Embryophyta</taxon>
        <taxon>Tracheophyta</taxon>
        <taxon>Spermatophyta</taxon>
        <taxon>Magnoliopsida</taxon>
        <taxon>eudicotyledons</taxon>
        <taxon>Gunneridae</taxon>
        <taxon>Pentapetalae</taxon>
        <taxon>rosids</taxon>
        <taxon>fabids</taxon>
        <taxon>Fabales</taxon>
        <taxon>Fabaceae</taxon>
        <taxon>Caesalpinioideae</taxon>
        <taxon>mimosoid clade</taxon>
        <taxon>Acacieae</taxon>
        <taxon>Acacia</taxon>
    </lineage>
</organism>
<gene>
    <name evidence="2" type="ORF">QN277_000408</name>
</gene>
<accession>A0AAE1TH45</accession>
<protein>
    <submittedName>
        <fullName evidence="2">Uncharacterized protein</fullName>
    </submittedName>
</protein>
<dbReference type="EMBL" id="JAWXYG010000001">
    <property type="protein sequence ID" value="KAK4283460.1"/>
    <property type="molecule type" value="Genomic_DNA"/>
</dbReference>
<feature type="compositionally biased region" description="Basic and acidic residues" evidence="1">
    <location>
        <begin position="20"/>
        <end position="41"/>
    </location>
</feature>
<proteinExistence type="predicted"/>
<sequence>MSFDGKGRPVPEPPQLLHIIRPDPEQVRQPKSPSDQREQKQETWPVPLQVGQRGKGPAMGFWSITDLTRTAPARTPRPVANWVATRGPISW</sequence>
<name>A0AAE1TH45_9FABA</name>
<reference evidence="2" key="1">
    <citation type="submission" date="2023-10" db="EMBL/GenBank/DDBJ databases">
        <title>Chromosome-level genome of the transformable northern wattle, Acacia crassicarpa.</title>
        <authorList>
            <person name="Massaro I."/>
            <person name="Sinha N.R."/>
            <person name="Poethig S."/>
            <person name="Leichty A.R."/>
        </authorList>
    </citation>
    <scope>NUCLEOTIDE SEQUENCE</scope>
    <source>
        <strain evidence="2">Acra3RX</strain>
        <tissue evidence="2">Leaf</tissue>
    </source>
</reference>